<proteinExistence type="predicted"/>
<evidence type="ECO:0000313" key="3">
    <source>
        <dbReference type="EMBL" id="EKX53381.1"/>
    </source>
</evidence>
<dbReference type="RefSeq" id="XP_005840361.1">
    <property type="nucleotide sequence ID" value="XM_005840304.1"/>
</dbReference>
<evidence type="ECO:0000256" key="1">
    <source>
        <dbReference type="SAM" id="Coils"/>
    </source>
</evidence>
<evidence type="ECO:0000313" key="4">
    <source>
        <dbReference type="EnsemblProtists" id="EKX53381"/>
    </source>
</evidence>
<accession>L1JXU0</accession>
<reference evidence="5" key="2">
    <citation type="submission" date="2012-11" db="EMBL/GenBank/DDBJ databases">
        <authorList>
            <person name="Kuo A."/>
            <person name="Curtis B.A."/>
            <person name="Tanifuji G."/>
            <person name="Burki F."/>
            <person name="Gruber A."/>
            <person name="Irimia M."/>
            <person name="Maruyama S."/>
            <person name="Arias M.C."/>
            <person name="Ball S.G."/>
            <person name="Gile G.H."/>
            <person name="Hirakawa Y."/>
            <person name="Hopkins J.F."/>
            <person name="Rensing S.A."/>
            <person name="Schmutz J."/>
            <person name="Symeonidi A."/>
            <person name="Elias M."/>
            <person name="Eveleigh R.J."/>
            <person name="Herman E.K."/>
            <person name="Klute M.J."/>
            <person name="Nakayama T."/>
            <person name="Obornik M."/>
            <person name="Reyes-Prieto A."/>
            <person name="Armbrust E.V."/>
            <person name="Aves S.J."/>
            <person name="Beiko R.G."/>
            <person name="Coutinho P."/>
            <person name="Dacks J.B."/>
            <person name="Durnford D.G."/>
            <person name="Fast N.M."/>
            <person name="Green B.R."/>
            <person name="Grisdale C."/>
            <person name="Hempe F."/>
            <person name="Henrissat B."/>
            <person name="Hoppner M.P."/>
            <person name="Ishida K.-I."/>
            <person name="Kim E."/>
            <person name="Koreny L."/>
            <person name="Kroth P.G."/>
            <person name="Liu Y."/>
            <person name="Malik S.-B."/>
            <person name="Maier U.G."/>
            <person name="McRose D."/>
            <person name="Mock T."/>
            <person name="Neilson J.A."/>
            <person name="Onodera N.T."/>
            <person name="Poole A.M."/>
            <person name="Pritham E.J."/>
            <person name="Richards T.A."/>
            <person name="Rocap G."/>
            <person name="Roy S.W."/>
            <person name="Sarai C."/>
            <person name="Schaack S."/>
            <person name="Shirato S."/>
            <person name="Slamovits C.H."/>
            <person name="Spencer D.F."/>
            <person name="Suzuki S."/>
            <person name="Worden A.Z."/>
            <person name="Zauner S."/>
            <person name="Barry K."/>
            <person name="Bell C."/>
            <person name="Bharti A.K."/>
            <person name="Crow J.A."/>
            <person name="Grimwood J."/>
            <person name="Kramer R."/>
            <person name="Lindquist E."/>
            <person name="Lucas S."/>
            <person name="Salamov A."/>
            <person name="McFadden G.I."/>
            <person name="Lane C.E."/>
            <person name="Keeling P.J."/>
            <person name="Gray M.W."/>
            <person name="Grigoriev I.V."/>
            <person name="Archibald J.M."/>
        </authorList>
    </citation>
    <scope>NUCLEOTIDE SEQUENCE</scope>
    <source>
        <strain evidence="5">CCMP2712</strain>
    </source>
</reference>
<keyword evidence="2" id="KW-0472">Membrane</keyword>
<dbReference type="AlphaFoldDB" id="L1JXU0"/>
<keyword evidence="2" id="KW-0812">Transmembrane</keyword>
<reference evidence="4" key="3">
    <citation type="submission" date="2016-03" db="UniProtKB">
        <authorList>
            <consortium name="EnsemblProtists"/>
        </authorList>
    </citation>
    <scope>IDENTIFICATION</scope>
</reference>
<dbReference type="OrthoDB" id="494993at2759"/>
<feature type="transmembrane region" description="Helical" evidence="2">
    <location>
        <begin position="582"/>
        <end position="600"/>
    </location>
</feature>
<name>L1JXU0_GUITC</name>
<dbReference type="KEGG" id="gtt:GUITHDRAFT_161035"/>
<sequence>MQGSIASKYGKRSSVRRPASFENNVSPFEFENGDSEEERIISDVDAVLAVDSIANSASLAQYSSIMAHAQISLSPSEQWSAAFSRQGMFGMLGDAQLPVVSDSSKEANDNDDEFYDDKVTQNHLRLLYLVSLYSKPADNDDDQDVWIRSHALLVLIYEGIITGVLDYDYSSCANTIGNVRLWMNVSQEGKDDLDDLREMRFINTIKLSTVDHGLVIGYQVSFKGQKLLKRKLTQSSQDAVNRGRGMTSNAHRAYESAAGKSDIKDEYNEVISLGEVRVLIGEWVPFGDNSLASLMENFPMEERLETPPGLTGVRILEFDLLNFVNFEADIHFAEDEGIVENFGTHVRTDGFVLYAMKIEAIMDHGADNVSLDLLSRLMMDVQNDSTRIIDSLVSEYQRSMLDVVFYGDRSSRDKFNVILSEMINPKMSAELYLDAGEHESELKQVLGDTYSAHNLSDDDVMDPNSIQAVRKLMAEVSRKVADLRKNVKGASVELTSIQKMTTVISETYQSNLVETIQTSNHQISEIQKNLDKSTAHVAILQTLFGGYFVMQIFDRIFGLQYNMIDSKGASLIPSYMDSLRKILVIPGIVIILTFCLWFVVHHAGFKRYFRSLTKNSLVKYNWVLRYDLNVPISQQKLKEMLAYKYVDREVLERDDEGHVRKRISYLEKDLLKWRGHPPQIELEYNESIHFLYKVVFLMNRDEAQLTAEDIHNIFVEDLALSKVISLEQSKSIIKRYSFKDQENQQAKEKLL</sequence>
<dbReference type="eggNOG" id="ENOG502REVD">
    <property type="taxonomic scope" value="Eukaryota"/>
</dbReference>
<dbReference type="EnsemblProtists" id="EKX53381">
    <property type="protein sequence ID" value="EKX53381"/>
    <property type="gene ID" value="GUITHDRAFT_161035"/>
</dbReference>
<organism evidence="3">
    <name type="scientific">Guillardia theta (strain CCMP2712)</name>
    <name type="common">Cryptophyte</name>
    <dbReference type="NCBI Taxonomy" id="905079"/>
    <lineage>
        <taxon>Eukaryota</taxon>
        <taxon>Cryptophyceae</taxon>
        <taxon>Pyrenomonadales</taxon>
        <taxon>Geminigeraceae</taxon>
        <taxon>Guillardia</taxon>
    </lineage>
</organism>
<gene>
    <name evidence="3" type="ORF">GUITHDRAFT_161035</name>
</gene>
<keyword evidence="1" id="KW-0175">Coiled coil</keyword>
<dbReference type="PaxDb" id="55529-EKX53381"/>
<feature type="coiled-coil region" evidence="1">
    <location>
        <begin position="466"/>
        <end position="493"/>
    </location>
</feature>
<dbReference type="HOGENOM" id="CLU_003859_0_1_1"/>
<reference evidence="3 5" key="1">
    <citation type="journal article" date="2012" name="Nature">
        <title>Algal genomes reveal evolutionary mosaicism and the fate of nucleomorphs.</title>
        <authorList>
            <consortium name="DOE Joint Genome Institute"/>
            <person name="Curtis B.A."/>
            <person name="Tanifuji G."/>
            <person name="Burki F."/>
            <person name="Gruber A."/>
            <person name="Irimia M."/>
            <person name="Maruyama S."/>
            <person name="Arias M.C."/>
            <person name="Ball S.G."/>
            <person name="Gile G.H."/>
            <person name="Hirakawa Y."/>
            <person name="Hopkins J.F."/>
            <person name="Kuo A."/>
            <person name="Rensing S.A."/>
            <person name="Schmutz J."/>
            <person name="Symeonidi A."/>
            <person name="Elias M."/>
            <person name="Eveleigh R.J."/>
            <person name="Herman E.K."/>
            <person name="Klute M.J."/>
            <person name="Nakayama T."/>
            <person name="Obornik M."/>
            <person name="Reyes-Prieto A."/>
            <person name="Armbrust E.V."/>
            <person name="Aves S.J."/>
            <person name="Beiko R.G."/>
            <person name="Coutinho P."/>
            <person name="Dacks J.B."/>
            <person name="Durnford D.G."/>
            <person name="Fast N.M."/>
            <person name="Green B.R."/>
            <person name="Grisdale C.J."/>
            <person name="Hempel F."/>
            <person name="Henrissat B."/>
            <person name="Hoppner M.P."/>
            <person name="Ishida K."/>
            <person name="Kim E."/>
            <person name="Koreny L."/>
            <person name="Kroth P.G."/>
            <person name="Liu Y."/>
            <person name="Malik S.B."/>
            <person name="Maier U.G."/>
            <person name="McRose D."/>
            <person name="Mock T."/>
            <person name="Neilson J.A."/>
            <person name="Onodera N.T."/>
            <person name="Poole A.M."/>
            <person name="Pritham E.J."/>
            <person name="Richards T.A."/>
            <person name="Rocap G."/>
            <person name="Roy S.W."/>
            <person name="Sarai C."/>
            <person name="Schaack S."/>
            <person name="Shirato S."/>
            <person name="Slamovits C.H."/>
            <person name="Spencer D.F."/>
            <person name="Suzuki S."/>
            <person name="Worden A.Z."/>
            <person name="Zauner S."/>
            <person name="Barry K."/>
            <person name="Bell C."/>
            <person name="Bharti A.K."/>
            <person name="Crow J.A."/>
            <person name="Grimwood J."/>
            <person name="Kramer R."/>
            <person name="Lindquist E."/>
            <person name="Lucas S."/>
            <person name="Salamov A."/>
            <person name="McFadden G.I."/>
            <person name="Lane C.E."/>
            <person name="Keeling P.J."/>
            <person name="Gray M.W."/>
            <person name="Grigoriev I.V."/>
            <person name="Archibald J.M."/>
        </authorList>
    </citation>
    <scope>NUCLEOTIDE SEQUENCE</scope>
    <source>
        <strain evidence="3 5">CCMP2712</strain>
    </source>
</reference>
<dbReference type="Proteomes" id="UP000011087">
    <property type="component" value="Unassembled WGS sequence"/>
</dbReference>
<evidence type="ECO:0000256" key="2">
    <source>
        <dbReference type="SAM" id="Phobius"/>
    </source>
</evidence>
<dbReference type="EMBL" id="JH992970">
    <property type="protein sequence ID" value="EKX53381.1"/>
    <property type="molecule type" value="Genomic_DNA"/>
</dbReference>
<keyword evidence="5" id="KW-1185">Reference proteome</keyword>
<dbReference type="STRING" id="905079.L1JXU0"/>
<protein>
    <submittedName>
        <fullName evidence="3 4">Uncharacterized protein</fullName>
    </submittedName>
</protein>
<evidence type="ECO:0000313" key="5">
    <source>
        <dbReference type="Proteomes" id="UP000011087"/>
    </source>
</evidence>
<keyword evidence="2" id="KW-1133">Transmembrane helix</keyword>
<dbReference type="GeneID" id="17309934"/>